<evidence type="ECO:0000313" key="2">
    <source>
        <dbReference type="Proteomes" id="UP000199663"/>
    </source>
</evidence>
<dbReference type="Proteomes" id="UP000199663">
    <property type="component" value="Unassembled WGS sequence"/>
</dbReference>
<name>A0A1H3T3N0_9BACT</name>
<dbReference type="EMBL" id="FNQC01000015">
    <property type="protein sequence ID" value="SDZ44804.1"/>
    <property type="molecule type" value="Genomic_DNA"/>
</dbReference>
<reference evidence="1 2" key="1">
    <citation type="submission" date="2016-10" db="EMBL/GenBank/DDBJ databases">
        <authorList>
            <person name="Varghese N."/>
            <person name="Submissions S."/>
        </authorList>
    </citation>
    <scope>NUCLEOTIDE SEQUENCE [LARGE SCALE GENOMIC DNA]</scope>
    <source>
        <strain evidence="1 2">DSM 17997</strain>
    </source>
</reference>
<sequence length="91" mass="10446">MENPKIYRKALIRSCWKLADFHDKLFDQLVNLAMSGEMSDADELFDVGDDMNFKLSDFEKISDANVQRIIGLLHQTKACHDSLVNTNNLKN</sequence>
<keyword evidence="2" id="KW-1185">Reference proteome</keyword>
<gene>
    <name evidence="1" type="ORF">SAMN05444412_11523</name>
</gene>
<comment type="caution">
    <text evidence="1">The sequence shown here is derived from an EMBL/GenBank/DDBJ whole genome shotgun (WGS) entry which is preliminary data.</text>
</comment>
<dbReference type="RefSeq" id="WP_019599398.1">
    <property type="nucleotide sequence ID" value="NZ_FNQC01000015.1"/>
</dbReference>
<protein>
    <submittedName>
        <fullName evidence="1">Uncharacterized protein</fullName>
    </submittedName>
</protein>
<evidence type="ECO:0000313" key="1">
    <source>
        <dbReference type="EMBL" id="SDZ44804.1"/>
    </source>
</evidence>
<organism evidence="1 2">
    <name type="scientific">Rhodonellum ikkaensis</name>
    <dbReference type="NCBI Taxonomy" id="336829"/>
    <lineage>
        <taxon>Bacteria</taxon>
        <taxon>Pseudomonadati</taxon>
        <taxon>Bacteroidota</taxon>
        <taxon>Cytophagia</taxon>
        <taxon>Cytophagales</taxon>
        <taxon>Cytophagaceae</taxon>
        <taxon>Rhodonellum</taxon>
    </lineage>
</organism>
<accession>A0A1H3T3N0</accession>
<proteinExistence type="predicted"/>